<keyword evidence="10" id="KW-0460">Magnesium</keyword>
<keyword evidence="6 15" id="KW-0493">Microtubule</keyword>
<dbReference type="GO" id="GO:0007017">
    <property type="term" value="P:microtubule-based process"/>
    <property type="evidence" value="ECO:0007669"/>
    <property type="project" value="InterPro"/>
</dbReference>
<dbReference type="InterPro" id="IPR003008">
    <property type="entry name" value="Tubulin_FtsZ_GTPase"/>
</dbReference>
<evidence type="ECO:0000259" key="16">
    <source>
        <dbReference type="SMART" id="SM00864"/>
    </source>
</evidence>
<dbReference type="GO" id="GO:0046872">
    <property type="term" value="F:metal ion binding"/>
    <property type="evidence" value="ECO:0007669"/>
    <property type="project" value="UniProtKB-KW"/>
</dbReference>
<dbReference type="InterPro" id="IPR023123">
    <property type="entry name" value="Tubulin_C"/>
</dbReference>
<evidence type="ECO:0000313" key="19">
    <source>
        <dbReference type="Proteomes" id="UP000023152"/>
    </source>
</evidence>
<evidence type="ECO:0000256" key="10">
    <source>
        <dbReference type="ARBA" id="ARBA00022842"/>
    </source>
</evidence>
<proteinExistence type="inferred from homology"/>
<dbReference type="GO" id="GO:0016787">
    <property type="term" value="F:hydrolase activity"/>
    <property type="evidence" value="ECO:0007669"/>
    <property type="project" value="UniProtKB-KW"/>
</dbReference>
<dbReference type="InterPro" id="IPR000217">
    <property type="entry name" value="Tubulin"/>
</dbReference>
<evidence type="ECO:0000256" key="11">
    <source>
        <dbReference type="ARBA" id="ARBA00023134"/>
    </source>
</evidence>
<name>X6NKA6_RETFI</name>
<gene>
    <name evidence="18" type="ORF">RFI_10794</name>
</gene>
<dbReference type="SMART" id="SM00865">
    <property type="entry name" value="Tubulin_C"/>
    <property type="match status" value="1"/>
</dbReference>
<comment type="subcellular location">
    <subcellularLocation>
        <location evidence="2">Cytoplasm</location>
        <location evidence="2">Cytoskeleton</location>
    </subcellularLocation>
</comment>
<dbReference type="GO" id="GO:0005200">
    <property type="term" value="F:structural constituent of cytoskeleton"/>
    <property type="evidence" value="ECO:0007669"/>
    <property type="project" value="InterPro"/>
</dbReference>
<comment type="caution">
    <text evidence="18">The sequence shown here is derived from an EMBL/GenBank/DDBJ whole genome shotgun (WGS) entry which is preliminary data.</text>
</comment>
<keyword evidence="12" id="KW-0206">Cytoskeleton</keyword>
<reference evidence="18 19" key="1">
    <citation type="journal article" date="2013" name="Curr. Biol.">
        <title>The Genome of the Foraminiferan Reticulomyxa filosa.</title>
        <authorList>
            <person name="Glockner G."/>
            <person name="Hulsmann N."/>
            <person name="Schleicher M."/>
            <person name="Noegel A.A."/>
            <person name="Eichinger L."/>
            <person name="Gallinger C."/>
            <person name="Pawlowski J."/>
            <person name="Sierra R."/>
            <person name="Euteneuer U."/>
            <person name="Pillet L."/>
            <person name="Moustafa A."/>
            <person name="Platzer M."/>
            <person name="Groth M."/>
            <person name="Szafranski K."/>
            <person name="Schliwa M."/>
        </authorList>
    </citation>
    <scope>NUCLEOTIDE SEQUENCE [LARGE SCALE GENOMIC DNA]</scope>
</reference>
<sequence>MREVITIEVGQAGIQLGNALWEQYCAEHCIDNTGERENKNPQDSSFQTFFGRGEKIQFFPRLLAVDLEPNVIDELKVGSFAKMYQGTYLLSGNEDAANNFARGYYTVGRRMIDKVNDTLRKLVDNCDNPMGFMIVHSVGGGTGSGLGSLLLERLAVDYRKKSKMGFEIYPSPSLSTCVVEPYNTLLTTHWLIDHTDVSLVLDNEAIYGICQNKLHIAKPDVSNLNRLISKVVSSVTAFLRFQGELNVDLNEFQANLVPFPRLHFMTTGMSPIASKMDLSTAPNDVQSITDECLKPTNWLVQYTEFDCEIDKYMAISINYRGDIGTKDAGATAGWLRRNNKLHLVEWCPTGFKIGLNGIPPTSLEADDIGEFRRNAVMISNNPGISRMLGKQLLQKFDYMYSQQAFVHWYVGEEMEEETFLEAREDLAYLEKDYMDVLQEQPDDDYFSDDDYC</sequence>
<dbReference type="FunFam" id="3.40.50.1440:FF:000011">
    <property type="entry name" value="Tubulin alpha chain"/>
    <property type="match status" value="1"/>
</dbReference>
<evidence type="ECO:0000256" key="3">
    <source>
        <dbReference type="ARBA" id="ARBA00009636"/>
    </source>
</evidence>
<dbReference type="PRINTS" id="PR01162">
    <property type="entry name" value="ALPHATUBULIN"/>
</dbReference>
<dbReference type="EMBL" id="ASPP01007929">
    <property type="protein sequence ID" value="ETO26343.1"/>
    <property type="molecule type" value="Genomic_DNA"/>
</dbReference>
<dbReference type="PROSITE" id="PS00227">
    <property type="entry name" value="TUBULIN"/>
    <property type="match status" value="1"/>
</dbReference>
<dbReference type="SUPFAM" id="SSF55307">
    <property type="entry name" value="Tubulin C-terminal domain-like"/>
    <property type="match status" value="1"/>
</dbReference>
<keyword evidence="8 15" id="KW-0547">Nucleotide-binding</keyword>
<keyword evidence="7" id="KW-0479">Metal-binding</keyword>
<evidence type="ECO:0000256" key="7">
    <source>
        <dbReference type="ARBA" id="ARBA00022723"/>
    </source>
</evidence>
<dbReference type="PANTHER" id="PTHR11588">
    <property type="entry name" value="TUBULIN"/>
    <property type="match status" value="1"/>
</dbReference>
<evidence type="ECO:0000256" key="1">
    <source>
        <dbReference type="ARBA" id="ARBA00001946"/>
    </source>
</evidence>
<comment type="catalytic activity">
    <reaction evidence="14">
        <text>GTP + H2O = GDP + phosphate + H(+)</text>
        <dbReference type="Rhea" id="RHEA:19669"/>
        <dbReference type="ChEBI" id="CHEBI:15377"/>
        <dbReference type="ChEBI" id="CHEBI:15378"/>
        <dbReference type="ChEBI" id="CHEBI:37565"/>
        <dbReference type="ChEBI" id="CHEBI:43474"/>
        <dbReference type="ChEBI" id="CHEBI:58189"/>
    </reaction>
    <physiologicalReaction direction="left-to-right" evidence="14">
        <dbReference type="Rhea" id="RHEA:19670"/>
    </physiologicalReaction>
</comment>
<dbReference type="InterPro" id="IPR002452">
    <property type="entry name" value="Alpha_tubulin"/>
</dbReference>
<keyword evidence="19" id="KW-1185">Reference proteome</keyword>
<evidence type="ECO:0000256" key="9">
    <source>
        <dbReference type="ARBA" id="ARBA00022801"/>
    </source>
</evidence>
<dbReference type="InterPro" id="IPR037103">
    <property type="entry name" value="Tubulin/FtsZ-like_C"/>
</dbReference>
<evidence type="ECO:0000256" key="13">
    <source>
        <dbReference type="ARBA" id="ARBA00034296"/>
    </source>
</evidence>
<organism evidence="18 19">
    <name type="scientific">Reticulomyxa filosa</name>
    <dbReference type="NCBI Taxonomy" id="46433"/>
    <lineage>
        <taxon>Eukaryota</taxon>
        <taxon>Sar</taxon>
        <taxon>Rhizaria</taxon>
        <taxon>Retaria</taxon>
        <taxon>Foraminifera</taxon>
        <taxon>Monothalamids</taxon>
        <taxon>Reticulomyxidae</taxon>
        <taxon>Reticulomyxa</taxon>
    </lineage>
</organism>
<feature type="domain" description="Tubulin/FtsZ 2-layer sandwich" evidence="17">
    <location>
        <begin position="245"/>
        <end position="393"/>
    </location>
</feature>
<dbReference type="SMART" id="SM00864">
    <property type="entry name" value="Tubulin"/>
    <property type="match status" value="1"/>
</dbReference>
<dbReference type="Pfam" id="PF00091">
    <property type="entry name" value="Tubulin"/>
    <property type="match status" value="1"/>
</dbReference>
<dbReference type="AlphaFoldDB" id="X6NKA6"/>
<dbReference type="CDD" id="cd02186">
    <property type="entry name" value="alpha_tubulin"/>
    <property type="match status" value="1"/>
</dbReference>
<dbReference type="GO" id="GO:0005874">
    <property type="term" value="C:microtubule"/>
    <property type="evidence" value="ECO:0007669"/>
    <property type="project" value="UniProtKB-KW"/>
</dbReference>
<dbReference type="InterPro" id="IPR008280">
    <property type="entry name" value="Tub_FtsZ_C"/>
</dbReference>
<keyword evidence="11 15" id="KW-0342">GTP-binding</keyword>
<dbReference type="Gene3D" id="3.40.50.1440">
    <property type="entry name" value="Tubulin/FtsZ, GTPase domain"/>
    <property type="match status" value="1"/>
</dbReference>
<accession>X6NKA6</accession>
<keyword evidence="9" id="KW-0378">Hydrolase</keyword>
<evidence type="ECO:0000256" key="2">
    <source>
        <dbReference type="ARBA" id="ARBA00004245"/>
    </source>
</evidence>
<evidence type="ECO:0000256" key="15">
    <source>
        <dbReference type="RuleBase" id="RU000352"/>
    </source>
</evidence>
<evidence type="ECO:0000256" key="4">
    <source>
        <dbReference type="ARBA" id="ARBA00011747"/>
    </source>
</evidence>
<evidence type="ECO:0000256" key="8">
    <source>
        <dbReference type="ARBA" id="ARBA00022741"/>
    </source>
</evidence>
<dbReference type="SUPFAM" id="SSF52490">
    <property type="entry name" value="Tubulin nucleotide-binding domain-like"/>
    <property type="match status" value="1"/>
</dbReference>
<dbReference type="InterPro" id="IPR018316">
    <property type="entry name" value="Tubulin/FtsZ_2-layer-sand-dom"/>
</dbReference>
<comment type="function">
    <text evidence="13 15">Tubulin is the major constituent of microtubules, a cylinder consisting of laterally associated linear protofilaments composed of alpha- and beta-tubulin heterodimers. Microtubules grow by the addition of GTP-tubulin dimers to the microtubule end, where a stabilizing cap forms. Below the cap, tubulin dimers are in GDP-bound state, owing to GTPase activity of alpha-tubulin.</text>
</comment>
<evidence type="ECO:0000256" key="14">
    <source>
        <dbReference type="ARBA" id="ARBA00049117"/>
    </source>
</evidence>
<dbReference type="GO" id="GO:0005525">
    <property type="term" value="F:GTP binding"/>
    <property type="evidence" value="ECO:0007669"/>
    <property type="project" value="UniProtKB-UniRule"/>
</dbReference>
<dbReference type="InterPro" id="IPR017975">
    <property type="entry name" value="Tubulin_CS"/>
</dbReference>
<dbReference type="InterPro" id="IPR036525">
    <property type="entry name" value="Tubulin/FtsZ_GTPase_sf"/>
</dbReference>
<comment type="cofactor">
    <cofactor evidence="1">
        <name>Mg(2+)</name>
        <dbReference type="ChEBI" id="CHEBI:18420"/>
    </cofactor>
</comment>
<feature type="domain" description="Tubulin/FtsZ GTPase" evidence="16">
    <location>
        <begin position="46"/>
        <end position="243"/>
    </location>
</feature>
<comment type="similarity">
    <text evidence="3 15">Belongs to the tubulin family.</text>
</comment>
<dbReference type="PRINTS" id="PR01161">
    <property type="entry name" value="TUBULIN"/>
</dbReference>
<dbReference type="Gene3D" id="3.30.1330.20">
    <property type="entry name" value="Tubulin/FtsZ, C-terminal domain"/>
    <property type="match status" value="1"/>
</dbReference>
<evidence type="ECO:0000259" key="17">
    <source>
        <dbReference type="SMART" id="SM00865"/>
    </source>
</evidence>
<evidence type="ECO:0000256" key="6">
    <source>
        <dbReference type="ARBA" id="ARBA00022701"/>
    </source>
</evidence>
<comment type="subunit">
    <text evidence="4 15">Dimer of alpha and beta chains. A typical microtubule is a hollow water-filled tube with an outer diameter of 25 nm and an inner diameter of 15 nM. Alpha-beta heterodimers associate head-to-tail to form protofilaments running lengthwise along the microtubule wall with the beta-tubulin subunit facing the microtubule plus end conferring a structural polarity. Microtubules usually have 13 protofilaments but different protofilament numbers can be found in some organisms and specialized cells.</text>
</comment>
<evidence type="ECO:0000313" key="18">
    <source>
        <dbReference type="EMBL" id="ETO26343.1"/>
    </source>
</evidence>
<protein>
    <recommendedName>
        <fullName evidence="15">Tubulin alpha chain</fullName>
    </recommendedName>
</protein>
<dbReference type="Pfam" id="PF03953">
    <property type="entry name" value="Tubulin_C"/>
    <property type="match status" value="1"/>
</dbReference>
<evidence type="ECO:0000256" key="5">
    <source>
        <dbReference type="ARBA" id="ARBA00022490"/>
    </source>
</evidence>
<evidence type="ECO:0000256" key="12">
    <source>
        <dbReference type="ARBA" id="ARBA00023212"/>
    </source>
</evidence>
<dbReference type="Gene3D" id="1.10.287.600">
    <property type="entry name" value="Helix hairpin bin"/>
    <property type="match status" value="1"/>
</dbReference>
<dbReference type="Proteomes" id="UP000023152">
    <property type="component" value="Unassembled WGS sequence"/>
</dbReference>
<keyword evidence="5" id="KW-0963">Cytoplasm</keyword>